<evidence type="ECO:0000313" key="10">
    <source>
        <dbReference type="EMBL" id="KAK3587840.1"/>
    </source>
</evidence>
<evidence type="ECO:0000256" key="3">
    <source>
        <dbReference type="ARBA" id="ARBA00022525"/>
    </source>
</evidence>
<dbReference type="InterPro" id="IPR017948">
    <property type="entry name" value="TGFb_CS"/>
</dbReference>
<feature type="region of interest" description="Disordered" evidence="7">
    <location>
        <begin position="101"/>
        <end position="135"/>
    </location>
</feature>
<dbReference type="PROSITE" id="PS51362">
    <property type="entry name" value="TGF_BETA_2"/>
    <property type="match status" value="1"/>
</dbReference>
<dbReference type="InterPro" id="IPR001839">
    <property type="entry name" value="TGF-b_C"/>
</dbReference>
<dbReference type="Proteomes" id="UP001195483">
    <property type="component" value="Unassembled WGS sequence"/>
</dbReference>
<comment type="similarity">
    <text evidence="2 6">Belongs to the TGF-beta family.</text>
</comment>
<dbReference type="PROSITE" id="PS00250">
    <property type="entry name" value="TGF_BETA_1"/>
    <property type="match status" value="1"/>
</dbReference>
<dbReference type="InterPro" id="IPR015615">
    <property type="entry name" value="TGF-beta-rel"/>
</dbReference>
<dbReference type="SUPFAM" id="SSF57501">
    <property type="entry name" value="Cystine-knot cytokines"/>
    <property type="match status" value="1"/>
</dbReference>
<dbReference type="InterPro" id="IPR001111">
    <property type="entry name" value="TGF-b_propeptide"/>
</dbReference>
<organism evidence="10 11">
    <name type="scientific">Potamilus streckersoni</name>
    <dbReference type="NCBI Taxonomy" id="2493646"/>
    <lineage>
        <taxon>Eukaryota</taxon>
        <taxon>Metazoa</taxon>
        <taxon>Spiralia</taxon>
        <taxon>Lophotrochozoa</taxon>
        <taxon>Mollusca</taxon>
        <taxon>Bivalvia</taxon>
        <taxon>Autobranchia</taxon>
        <taxon>Heteroconchia</taxon>
        <taxon>Palaeoheterodonta</taxon>
        <taxon>Unionida</taxon>
        <taxon>Unionoidea</taxon>
        <taxon>Unionidae</taxon>
        <taxon>Ambleminae</taxon>
        <taxon>Lampsilini</taxon>
        <taxon>Potamilus</taxon>
    </lineage>
</organism>
<keyword evidence="4 6" id="KW-0339">Growth factor</keyword>
<sequence length="476" mass="55017">MQSFTSIIWLYLCLFLTTTTQKSHDFKETKETNLKNGQIGSNGKRYWKSKDDIDPDYIDSLKTKLGIKDSLTEDFYDYPFHYTETEVETFKVAETEIQVGKNDSNSEAAGTKGELETNSTTQEPWGNDTRTNSTCDSKCRLREEEKKYRLSKIKDEILRKIGFSASNMPNMTGKKIPRNPSLYRLIEQFEMQADSPYVFEEEYFDEDDYYVKVERAYSISQMLPVEFGEPIADTVYFEISESISSRKVQNATLWIYLLPHRGKPKQPIELFVYKLLPPKRKGDKLTKSPIRYKKVSSYGWHEFEVGHIVHHWINHPDLNCGLQIQVIDKRGKAVVVTPGNSSADDEGYVATLEMKTVDYHSRRVRRSYPMICTEEERIETCCRYPLTVDFVKFGWDWVIAPTGYVANYCTGECKYRHQDSNVLSWVVQQAPSIIDGGGPCCTPTKMAPLALLYFDHSHTVLYTYMQRMIVVRCGCA</sequence>
<evidence type="ECO:0000256" key="2">
    <source>
        <dbReference type="ARBA" id="ARBA00006656"/>
    </source>
</evidence>
<gene>
    <name evidence="10" type="ORF">CHS0354_019709</name>
</gene>
<dbReference type="GO" id="GO:0005615">
    <property type="term" value="C:extracellular space"/>
    <property type="evidence" value="ECO:0007669"/>
    <property type="project" value="TreeGrafter"/>
</dbReference>
<dbReference type="PANTHER" id="PTHR11848:SF262">
    <property type="entry name" value="LD29161P"/>
    <property type="match status" value="1"/>
</dbReference>
<dbReference type="InterPro" id="IPR029034">
    <property type="entry name" value="Cystine-knot_cytokine"/>
</dbReference>
<feature type="compositionally biased region" description="Polar residues" evidence="7">
    <location>
        <begin position="116"/>
        <end position="135"/>
    </location>
</feature>
<keyword evidence="8" id="KW-0732">Signal</keyword>
<proteinExistence type="inferred from homology"/>
<evidence type="ECO:0000256" key="6">
    <source>
        <dbReference type="RuleBase" id="RU000354"/>
    </source>
</evidence>
<comment type="subcellular location">
    <subcellularLocation>
        <location evidence="1">Secreted</location>
    </subcellularLocation>
</comment>
<feature type="signal peptide" evidence="8">
    <location>
        <begin position="1"/>
        <end position="21"/>
    </location>
</feature>
<name>A0AAE0S9H7_9BIVA</name>
<reference evidence="10" key="1">
    <citation type="journal article" date="2021" name="Genome Biol. Evol.">
        <title>A High-Quality Reference Genome for a Parasitic Bivalve with Doubly Uniparental Inheritance (Bivalvia: Unionida).</title>
        <authorList>
            <person name="Smith C.H."/>
        </authorList>
    </citation>
    <scope>NUCLEOTIDE SEQUENCE</scope>
    <source>
        <strain evidence="10">CHS0354</strain>
    </source>
</reference>
<keyword evidence="11" id="KW-1185">Reference proteome</keyword>
<dbReference type="AlphaFoldDB" id="A0AAE0S9H7"/>
<reference evidence="10" key="2">
    <citation type="journal article" date="2021" name="Genome Biol. Evol.">
        <title>Developing a high-quality reference genome for a parasitic bivalve with doubly uniparental inheritance (Bivalvia: Unionida).</title>
        <authorList>
            <person name="Smith C.H."/>
        </authorList>
    </citation>
    <scope>NUCLEOTIDE SEQUENCE</scope>
    <source>
        <strain evidence="10">CHS0354</strain>
        <tissue evidence="10">Mantle</tissue>
    </source>
</reference>
<protein>
    <recommendedName>
        <fullName evidence="9">TGF-beta family profile domain-containing protein</fullName>
    </recommendedName>
</protein>
<evidence type="ECO:0000256" key="4">
    <source>
        <dbReference type="ARBA" id="ARBA00023030"/>
    </source>
</evidence>
<dbReference type="SMART" id="SM00204">
    <property type="entry name" value="TGFB"/>
    <property type="match status" value="1"/>
</dbReference>
<dbReference type="Pfam" id="PF00019">
    <property type="entry name" value="TGF_beta"/>
    <property type="match status" value="1"/>
</dbReference>
<keyword evidence="3" id="KW-0964">Secreted</keyword>
<reference evidence="10" key="3">
    <citation type="submission" date="2023-05" db="EMBL/GenBank/DDBJ databases">
        <authorList>
            <person name="Smith C.H."/>
        </authorList>
    </citation>
    <scope>NUCLEOTIDE SEQUENCE</scope>
    <source>
        <strain evidence="10">CHS0354</strain>
        <tissue evidence="10">Mantle</tissue>
    </source>
</reference>
<comment type="caution">
    <text evidence="10">The sequence shown here is derived from an EMBL/GenBank/DDBJ whole genome shotgun (WGS) entry which is preliminary data.</text>
</comment>
<accession>A0AAE0S9H7</accession>
<keyword evidence="5" id="KW-1015">Disulfide bond</keyword>
<dbReference type="GO" id="GO:0008083">
    <property type="term" value="F:growth factor activity"/>
    <property type="evidence" value="ECO:0007669"/>
    <property type="project" value="UniProtKB-KW"/>
</dbReference>
<evidence type="ECO:0000256" key="7">
    <source>
        <dbReference type="SAM" id="MobiDB-lite"/>
    </source>
</evidence>
<feature type="chain" id="PRO_5042119115" description="TGF-beta family profile domain-containing protein" evidence="8">
    <location>
        <begin position="22"/>
        <end position="476"/>
    </location>
</feature>
<dbReference type="Gene3D" id="2.10.90.10">
    <property type="entry name" value="Cystine-knot cytokines"/>
    <property type="match status" value="1"/>
</dbReference>
<dbReference type="EMBL" id="JAEAOA010001201">
    <property type="protein sequence ID" value="KAK3587840.1"/>
    <property type="molecule type" value="Genomic_DNA"/>
</dbReference>
<feature type="domain" description="TGF-beta family profile" evidence="9">
    <location>
        <begin position="363"/>
        <end position="476"/>
    </location>
</feature>
<evidence type="ECO:0000256" key="1">
    <source>
        <dbReference type="ARBA" id="ARBA00004613"/>
    </source>
</evidence>
<dbReference type="GO" id="GO:0005125">
    <property type="term" value="F:cytokine activity"/>
    <property type="evidence" value="ECO:0007669"/>
    <property type="project" value="TreeGrafter"/>
</dbReference>
<dbReference type="PANTHER" id="PTHR11848">
    <property type="entry name" value="TGF-BETA FAMILY"/>
    <property type="match status" value="1"/>
</dbReference>
<evidence type="ECO:0000313" key="11">
    <source>
        <dbReference type="Proteomes" id="UP001195483"/>
    </source>
</evidence>
<dbReference type="Gene3D" id="2.60.120.970">
    <property type="match status" value="1"/>
</dbReference>
<evidence type="ECO:0000256" key="8">
    <source>
        <dbReference type="SAM" id="SignalP"/>
    </source>
</evidence>
<evidence type="ECO:0000256" key="5">
    <source>
        <dbReference type="ARBA" id="ARBA00023157"/>
    </source>
</evidence>
<dbReference type="Pfam" id="PF00688">
    <property type="entry name" value="TGFb_propeptide"/>
    <property type="match status" value="1"/>
</dbReference>
<dbReference type="CDD" id="cd13751">
    <property type="entry name" value="TGF_beta_GDF8_like"/>
    <property type="match status" value="1"/>
</dbReference>
<evidence type="ECO:0000259" key="9">
    <source>
        <dbReference type="PROSITE" id="PS51362"/>
    </source>
</evidence>